<dbReference type="InterPro" id="IPR011009">
    <property type="entry name" value="Kinase-like_dom_sf"/>
</dbReference>
<organism evidence="11 12">
    <name type="scientific">Trametes coccinea (strain BRFM310)</name>
    <name type="common">Pycnoporus coccineus</name>
    <dbReference type="NCBI Taxonomy" id="1353009"/>
    <lineage>
        <taxon>Eukaryota</taxon>
        <taxon>Fungi</taxon>
        <taxon>Dikarya</taxon>
        <taxon>Basidiomycota</taxon>
        <taxon>Agaricomycotina</taxon>
        <taxon>Agaricomycetes</taxon>
        <taxon>Polyporales</taxon>
        <taxon>Polyporaceae</taxon>
        <taxon>Trametes</taxon>
    </lineage>
</organism>
<dbReference type="InterPro" id="IPR008271">
    <property type="entry name" value="Ser/Thr_kinase_AS"/>
</dbReference>
<keyword evidence="3" id="KW-0808">Transferase</keyword>
<comment type="catalytic activity">
    <reaction evidence="8">
        <text>L-seryl-[protein] + ATP = O-phospho-L-seryl-[protein] + ADP + H(+)</text>
        <dbReference type="Rhea" id="RHEA:17989"/>
        <dbReference type="Rhea" id="RHEA-COMP:9863"/>
        <dbReference type="Rhea" id="RHEA-COMP:11604"/>
        <dbReference type="ChEBI" id="CHEBI:15378"/>
        <dbReference type="ChEBI" id="CHEBI:29999"/>
        <dbReference type="ChEBI" id="CHEBI:30616"/>
        <dbReference type="ChEBI" id="CHEBI:83421"/>
        <dbReference type="ChEBI" id="CHEBI:456216"/>
        <dbReference type="EC" id="2.7.11.1"/>
    </reaction>
</comment>
<evidence type="ECO:0000256" key="4">
    <source>
        <dbReference type="ARBA" id="ARBA00022741"/>
    </source>
</evidence>
<evidence type="ECO:0000256" key="3">
    <source>
        <dbReference type="ARBA" id="ARBA00022679"/>
    </source>
</evidence>
<dbReference type="PROSITE" id="PS50011">
    <property type="entry name" value="PROTEIN_KINASE_DOM"/>
    <property type="match status" value="1"/>
</dbReference>
<dbReference type="GO" id="GO:0004674">
    <property type="term" value="F:protein serine/threonine kinase activity"/>
    <property type="evidence" value="ECO:0007669"/>
    <property type="project" value="UniProtKB-KW"/>
</dbReference>
<dbReference type="PANTHER" id="PTHR43895">
    <property type="entry name" value="CALCIUM/CALMODULIN-DEPENDENT PROTEIN KINASE KINASE-RELATED"/>
    <property type="match status" value="1"/>
</dbReference>
<proteinExistence type="predicted"/>
<dbReference type="EMBL" id="KZ084087">
    <property type="protein sequence ID" value="OSD08083.1"/>
    <property type="molecule type" value="Genomic_DNA"/>
</dbReference>
<evidence type="ECO:0000256" key="1">
    <source>
        <dbReference type="ARBA" id="ARBA00012513"/>
    </source>
</evidence>
<evidence type="ECO:0000256" key="6">
    <source>
        <dbReference type="ARBA" id="ARBA00022840"/>
    </source>
</evidence>
<dbReference type="GO" id="GO:0007165">
    <property type="term" value="P:signal transduction"/>
    <property type="evidence" value="ECO:0007669"/>
    <property type="project" value="TreeGrafter"/>
</dbReference>
<keyword evidence="2" id="KW-0723">Serine/threonine-protein kinase</keyword>
<evidence type="ECO:0000313" key="11">
    <source>
        <dbReference type="EMBL" id="OSD08083.1"/>
    </source>
</evidence>
<protein>
    <recommendedName>
        <fullName evidence="1">non-specific serine/threonine protein kinase</fullName>
        <ecNumber evidence="1">2.7.11.1</ecNumber>
    </recommendedName>
</protein>
<keyword evidence="4" id="KW-0547">Nucleotide-binding</keyword>
<dbReference type="Gene3D" id="1.10.510.10">
    <property type="entry name" value="Transferase(Phosphotransferase) domain 1"/>
    <property type="match status" value="1"/>
</dbReference>
<dbReference type="InterPro" id="IPR000719">
    <property type="entry name" value="Prot_kinase_dom"/>
</dbReference>
<evidence type="ECO:0000256" key="5">
    <source>
        <dbReference type="ARBA" id="ARBA00022777"/>
    </source>
</evidence>
<keyword evidence="5 11" id="KW-0418">Kinase</keyword>
<accession>A0A1Y2J5A7</accession>
<evidence type="ECO:0000256" key="7">
    <source>
        <dbReference type="ARBA" id="ARBA00047899"/>
    </source>
</evidence>
<evidence type="ECO:0000313" key="12">
    <source>
        <dbReference type="Proteomes" id="UP000193067"/>
    </source>
</evidence>
<comment type="catalytic activity">
    <reaction evidence="7">
        <text>L-threonyl-[protein] + ATP = O-phospho-L-threonyl-[protein] + ADP + H(+)</text>
        <dbReference type="Rhea" id="RHEA:46608"/>
        <dbReference type="Rhea" id="RHEA-COMP:11060"/>
        <dbReference type="Rhea" id="RHEA-COMP:11605"/>
        <dbReference type="ChEBI" id="CHEBI:15378"/>
        <dbReference type="ChEBI" id="CHEBI:30013"/>
        <dbReference type="ChEBI" id="CHEBI:30616"/>
        <dbReference type="ChEBI" id="CHEBI:61977"/>
        <dbReference type="ChEBI" id="CHEBI:456216"/>
        <dbReference type="EC" id="2.7.11.1"/>
    </reaction>
</comment>
<reference evidence="11 12" key="1">
    <citation type="journal article" date="2015" name="Biotechnol. Biofuels">
        <title>Enhanced degradation of softwood versus hardwood by the white-rot fungus Pycnoporus coccineus.</title>
        <authorList>
            <person name="Couturier M."/>
            <person name="Navarro D."/>
            <person name="Chevret D."/>
            <person name="Henrissat B."/>
            <person name="Piumi F."/>
            <person name="Ruiz-Duenas F.J."/>
            <person name="Martinez A.T."/>
            <person name="Grigoriev I.V."/>
            <person name="Riley R."/>
            <person name="Lipzen A."/>
            <person name="Berrin J.G."/>
            <person name="Master E.R."/>
            <person name="Rosso M.N."/>
        </authorList>
    </citation>
    <scope>NUCLEOTIDE SEQUENCE [LARGE SCALE GENOMIC DNA]</scope>
    <source>
        <strain evidence="11 12">BRFM310</strain>
    </source>
</reference>
<dbReference type="AlphaFoldDB" id="A0A1Y2J5A7"/>
<feature type="compositionally biased region" description="Acidic residues" evidence="9">
    <location>
        <begin position="403"/>
        <end position="418"/>
    </location>
</feature>
<keyword evidence="12" id="KW-1185">Reference proteome</keyword>
<dbReference type="OrthoDB" id="541276at2759"/>
<evidence type="ECO:0000256" key="9">
    <source>
        <dbReference type="SAM" id="MobiDB-lite"/>
    </source>
</evidence>
<dbReference type="GO" id="GO:0005524">
    <property type="term" value="F:ATP binding"/>
    <property type="evidence" value="ECO:0007669"/>
    <property type="project" value="UniProtKB-KW"/>
</dbReference>
<feature type="region of interest" description="Disordered" evidence="9">
    <location>
        <begin position="403"/>
        <end position="422"/>
    </location>
</feature>
<name>A0A1Y2J5A7_TRAC3</name>
<dbReference type="PROSITE" id="PS00108">
    <property type="entry name" value="PROTEIN_KINASE_ST"/>
    <property type="match status" value="1"/>
</dbReference>
<dbReference type="Pfam" id="PF00069">
    <property type="entry name" value="Pkinase"/>
    <property type="match status" value="1"/>
</dbReference>
<dbReference type="SMART" id="SM00220">
    <property type="entry name" value="S_TKc"/>
    <property type="match status" value="1"/>
</dbReference>
<keyword evidence="6" id="KW-0067">ATP-binding</keyword>
<dbReference type="PANTHER" id="PTHR43895:SF32">
    <property type="entry name" value="SERINE_THREONINE-PROTEIN KINASE CHK1"/>
    <property type="match status" value="1"/>
</dbReference>
<gene>
    <name evidence="11" type="ORF">PYCCODRAFT_1381389</name>
</gene>
<evidence type="ECO:0000256" key="2">
    <source>
        <dbReference type="ARBA" id="ARBA00022527"/>
    </source>
</evidence>
<dbReference type="EC" id="2.7.11.1" evidence="1"/>
<evidence type="ECO:0000259" key="10">
    <source>
        <dbReference type="PROSITE" id="PS50011"/>
    </source>
</evidence>
<feature type="domain" description="Protein kinase" evidence="10">
    <location>
        <begin position="19"/>
        <end position="288"/>
    </location>
</feature>
<dbReference type="Proteomes" id="UP000193067">
    <property type="component" value="Unassembled WGS sequence"/>
</dbReference>
<dbReference type="SUPFAM" id="SSF56112">
    <property type="entry name" value="Protein kinase-like (PK-like)"/>
    <property type="match status" value="1"/>
</dbReference>
<dbReference type="STRING" id="1353009.A0A1Y2J5A7"/>
<sequence>MSAPLAFPELIGDVVGESYKIVEQISAGAHGVVFRAIDLDAPSSSQGHDRSSDRAIKVVPRDGPVLGALEIGLHSLVSAHPNVITMDVAFEDDDFFYLVLDLCPGGDLSAKIFDERVFDHNDELVRAAFLQILDAVEACHAASVYHRDLKPENILCNEDGSEVYLCDFGSGRGRPIGREFGSGTLNYMSPECLGEDIGCRPYSNVRHDIWALGVILFNMITAAHPWAKASTADDQFSDYLHDNDILLENTTISVGANDILRKIFVLNPMGRITIPELRAAIVGLDSFFSQRNPANGDLDKSEDIDAISFSVCLPEEHEEEEELCVDPDEEYIFPSTDLFCAPIRPIKQLLELDYREVDAIVRIFCGELVEEPTICSPSLLLSHITSDESDCSEYLEGKFDICEDSNSDEADDDDDDDGPITPDAIEGAAGVEINVYDGMFLQEVKGRLLVAAKASEASGKSRLPSPPALDLFSGIENERALGVAS</sequence>
<evidence type="ECO:0000256" key="8">
    <source>
        <dbReference type="ARBA" id="ARBA00048679"/>
    </source>
</evidence>